<evidence type="ECO:0000256" key="2">
    <source>
        <dbReference type="ARBA" id="ARBA00010447"/>
    </source>
</evidence>
<proteinExistence type="inferred from homology"/>
<keyword evidence="3" id="KW-0663">Pyridoxal phosphate</keyword>
<dbReference type="PANTHER" id="PTHR43586">
    <property type="entry name" value="CYSTEINE DESULFURASE"/>
    <property type="match status" value="1"/>
</dbReference>
<evidence type="ECO:0000313" key="8">
    <source>
        <dbReference type="EMBL" id="CAD9232398.1"/>
    </source>
</evidence>
<dbReference type="PROSITE" id="PS00595">
    <property type="entry name" value="AA_TRANSFER_CLASS_5"/>
    <property type="match status" value="1"/>
</dbReference>
<evidence type="ECO:0000256" key="1">
    <source>
        <dbReference type="ARBA" id="ARBA00001933"/>
    </source>
</evidence>
<dbReference type="EMBL" id="HBGH01008189">
    <property type="protein sequence ID" value="CAD9232398.1"/>
    <property type="molecule type" value="Transcribed_RNA"/>
</dbReference>
<dbReference type="Gene3D" id="3.40.640.10">
    <property type="entry name" value="Type I PLP-dependent aspartate aminotransferase-like (Major domain)"/>
    <property type="match status" value="1"/>
</dbReference>
<dbReference type="Pfam" id="PF00266">
    <property type="entry name" value="Aminotran_5"/>
    <property type="match status" value="1"/>
</dbReference>
<dbReference type="SUPFAM" id="SSF53383">
    <property type="entry name" value="PLP-dependent transferases"/>
    <property type="match status" value="1"/>
</dbReference>
<dbReference type="InterPro" id="IPR015421">
    <property type="entry name" value="PyrdxlP-dep_Trfase_major"/>
</dbReference>
<comment type="catalytic activity">
    <reaction evidence="4">
        <text>(sulfur carrier)-H + L-cysteine = (sulfur carrier)-SH + L-alanine</text>
        <dbReference type="Rhea" id="RHEA:43892"/>
        <dbReference type="Rhea" id="RHEA-COMP:14737"/>
        <dbReference type="Rhea" id="RHEA-COMP:14739"/>
        <dbReference type="ChEBI" id="CHEBI:29917"/>
        <dbReference type="ChEBI" id="CHEBI:35235"/>
        <dbReference type="ChEBI" id="CHEBI:57972"/>
        <dbReference type="ChEBI" id="CHEBI:64428"/>
        <dbReference type="EC" id="2.8.1.7"/>
    </reaction>
</comment>
<comment type="similarity">
    <text evidence="2">Belongs to the class-V pyridoxal-phosphate-dependent aminotransferase family. Csd subfamily.</text>
</comment>
<dbReference type="EMBL" id="HBGH01008188">
    <property type="protein sequence ID" value="CAD9232397.1"/>
    <property type="molecule type" value="Transcribed_RNA"/>
</dbReference>
<gene>
    <name evidence="7" type="ORF">CCAE0312_LOCUS4479</name>
    <name evidence="8" type="ORF">CCAE0312_LOCUS4480</name>
</gene>
<evidence type="ECO:0000256" key="4">
    <source>
        <dbReference type="ARBA" id="ARBA00050776"/>
    </source>
</evidence>
<dbReference type="InterPro" id="IPR015424">
    <property type="entry name" value="PyrdxlP-dep_Trfase"/>
</dbReference>
<sequence>MGCINPVKEIAALAHQYGALCLVDACQSVPHMPVSVRDIDCDFLVASGHKMCGPTGIGFLFGKRDILNEMPPFLGGGEMIADVFLEYSTYAGLPHKFEAGTPAIGEAIGLGAAVEYLNSIGMDRIAEFEHHMGGYLLERLQKFKEVRIFGPKTKPRAGLCAFNIEGVHPTDLSSILDLEGVGIRSGHHCAQPLHRYFGVESSARASLYLYNNRDDVDRFILALEESVTLLGQTLTLR</sequence>
<dbReference type="InterPro" id="IPR015422">
    <property type="entry name" value="PyrdxlP-dep_Trfase_small"/>
</dbReference>
<comment type="cofactor">
    <cofactor evidence="1 5">
        <name>pyridoxal 5'-phosphate</name>
        <dbReference type="ChEBI" id="CHEBI:597326"/>
    </cofactor>
</comment>
<dbReference type="InterPro" id="IPR000192">
    <property type="entry name" value="Aminotrans_V_dom"/>
</dbReference>
<accession>A0A6T6BP27</accession>
<dbReference type="PANTHER" id="PTHR43586:SF8">
    <property type="entry name" value="CYSTEINE DESULFURASE 1, CHLOROPLASTIC"/>
    <property type="match status" value="1"/>
</dbReference>
<dbReference type="GO" id="GO:0031071">
    <property type="term" value="F:cysteine desulfurase activity"/>
    <property type="evidence" value="ECO:0007669"/>
    <property type="project" value="UniProtKB-EC"/>
</dbReference>
<dbReference type="InterPro" id="IPR020578">
    <property type="entry name" value="Aminotrans_V_PyrdxlP_BS"/>
</dbReference>
<evidence type="ECO:0000259" key="6">
    <source>
        <dbReference type="Pfam" id="PF00266"/>
    </source>
</evidence>
<evidence type="ECO:0000313" key="7">
    <source>
        <dbReference type="EMBL" id="CAD9232397.1"/>
    </source>
</evidence>
<protein>
    <recommendedName>
        <fullName evidence="6">Aminotransferase class V domain-containing protein</fullName>
    </recommendedName>
</protein>
<reference evidence="7" key="1">
    <citation type="submission" date="2021-01" db="EMBL/GenBank/DDBJ databases">
        <authorList>
            <person name="Corre E."/>
            <person name="Pelletier E."/>
            <person name="Niang G."/>
            <person name="Scheremetjew M."/>
            <person name="Finn R."/>
            <person name="Kale V."/>
            <person name="Holt S."/>
            <person name="Cochrane G."/>
            <person name="Meng A."/>
            <person name="Brown T."/>
            <person name="Cohen L."/>
        </authorList>
    </citation>
    <scope>NUCLEOTIDE SEQUENCE</scope>
    <source>
        <strain evidence="7">SAG 36.94</strain>
    </source>
</reference>
<evidence type="ECO:0000256" key="3">
    <source>
        <dbReference type="ARBA" id="ARBA00022898"/>
    </source>
</evidence>
<organism evidence="7">
    <name type="scientific">Compsopogon caeruleus</name>
    <dbReference type="NCBI Taxonomy" id="31354"/>
    <lineage>
        <taxon>Eukaryota</taxon>
        <taxon>Rhodophyta</taxon>
        <taxon>Compsopogonophyceae</taxon>
        <taxon>Compsopogonales</taxon>
        <taxon>Compsopogonaceae</taxon>
        <taxon>Compsopogon</taxon>
    </lineage>
</organism>
<feature type="domain" description="Aminotransferase class V" evidence="6">
    <location>
        <begin position="2"/>
        <end position="219"/>
    </location>
</feature>
<dbReference type="Gene3D" id="3.90.1150.10">
    <property type="entry name" value="Aspartate Aminotransferase, domain 1"/>
    <property type="match status" value="1"/>
</dbReference>
<evidence type="ECO:0000256" key="5">
    <source>
        <dbReference type="RuleBase" id="RU004504"/>
    </source>
</evidence>
<name>A0A6T6BP27_9RHOD</name>
<dbReference type="AlphaFoldDB" id="A0A6T6BP27"/>